<comment type="caution">
    <text evidence="1">The sequence shown here is derived from an EMBL/GenBank/DDBJ whole genome shotgun (WGS) entry which is preliminary data.</text>
</comment>
<organism evidence="1 2">
    <name type="scientific">Litchfieldella qijiaojingensis</name>
    <dbReference type="NCBI Taxonomy" id="980347"/>
    <lineage>
        <taxon>Bacteria</taxon>
        <taxon>Pseudomonadati</taxon>
        <taxon>Pseudomonadota</taxon>
        <taxon>Gammaproteobacteria</taxon>
        <taxon>Oceanospirillales</taxon>
        <taxon>Halomonadaceae</taxon>
        <taxon>Litchfieldella</taxon>
    </lineage>
</organism>
<proteinExistence type="predicted"/>
<sequence length="78" mass="8734">MKFQKTLDIWAIDREEIAKKLQPGQWVTAGGARGVYCGVKPGGTVVVMWEGNAKGRGPRGYSWYRRMLMAYAKGEGLR</sequence>
<accession>A0ABQ2YSS7</accession>
<dbReference type="Proteomes" id="UP000653056">
    <property type="component" value="Unassembled WGS sequence"/>
</dbReference>
<dbReference type="EMBL" id="BMXS01000007">
    <property type="protein sequence ID" value="GGX91285.1"/>
    <property type="molecule type" value="Genomic_DNA"/>
</dbReference>
<evidence type="ECO:0000313" key="2">
    <source>
        <dbReference type="Proteomes" id="UP000653056"/>
    </source>
</evidence>
<gene>
    <name evidence="1" type="ORF">GCM10007160_18480</name>
</gene>
<protein>
    <submittedName>
        <fullName evidence="1">Uncharacterized protein</fullName>
    </submittedName>
</protein>
<reference evidence="2" key="1">
    <citation type="journal article" date="2019" name="Int. J. Syst. Evol. Microbiol.">
        <title>The Global Catalogue of Microorganisms (GCM) 10K type strain sequencing project: providing services to taxonomists for standard genome sequencing and annotation.</title>
        <authorList>
            <consortium name="The Broad Institute Genomics Platform"/>
            <consortium name="The Broad Institute Genome Sequencing Center for Infectious Disease"/>
            <person name="Wu L."/>
            <person name="Ma J."/>
        </authorList>
    </citation>
    <scope>NUCLEOTIDE SEQUENCE [LARGE SCALE GENOMIC DNA]</scope>
    <source>
        <strain evidence="2">KCTC 22228</strain>
    </source>
</reference>
<keyword evidence="2" id="KW-1185">Reference proteome</keyword>
<name>A0ABQ2YSS7_9GAMM</name>
<evidence type="ECO:0000313" key="1">
    <source>
        <dbReference type="EMBL" id="GGX91285.1"/>
    </source>
</evidence>